<dbReference type="GO" id="GO:0004222">
    <property type="term" value="F:metalloendopeptidase activity"/>
    <property type="evidence" value="ECO:0007669"/>
    <property type="project" value="InterPro"/>
</dbReference>
<dbReference type="AlphaFoldDB" id="A0A3M7F0P9"/>
<evidence type="ECO:0000256" key="2">
    <source>
        <dbReference type="ARBA" id="ARBA00022670"/>
    </source>
</evidence>
<sequence>MQVKSITGDDYLLSTSTRLQFNKPLAETNTADGMQTLSKWRTILGFWASLTACIHIYVAVDSSLVRENVPISGRSRYAGSERPNAFYAEQLQKGAALERAVHSHAAACGRCKPKLEEDFLPGDDPLVTRVRGVFARLAAAAGIEPESFIIRVIKQPAMSPTRALTLTTGILSLTKSDDELAVVVGHELAHAVAGHSREEALTGKHTMLLLLPWLPAIIPGQAMMRVAACVHPIFHLPAFVLTSPAQAILYWKLRTSRAHEREADYMGLMLMCEAGYDPAAAVTHWVEMDSREQEQISRLQAKFGRKRVQQPNEWASTHPHSTTRIAELQTLIPQARAMVERGKRLLQQEGGHLPAAAHAAAASSKDDPKYANWLAFLRRREERGAKEMVPLQLGAIIRVHMTRDPELALSSTCARHDFTLNLLDYNNVSDGLDDYTREYWSLPNEGRHADGK</sequence>
<evidence type="ECO:0000256" key="1">
    <source>
        <dbReference type="ARBA" id="ARBA00001947"/>
    </source>
</evidence>
<dbReference type="Gene3D" id="3.30.2010.10">
    <property type="entry name" value="Metalloproteases ('zincins'), catalytic domain"/>
    <property type="match status" value="1"/>
</dbReference>
<protein>
    <recommendedName>
        <fullName evidence="7">Peptidase M48 domain-containing protein</fullName>
    </recommendedName>
</protein>
<dbReference type="InterPro" id="IPR001915">
    <property type="entry name" value="Peptidase_M48"/>
</dbReference>
<name>A0A3M7F0P9_HORWE</name>
<evidence type="ECO:0000256" key="4">
    <source>
        <dbReference type="ARBA" id="ARBA00022801"/>
    </source>
</evidence>
<evidence type="ECO:0000256" key="3">
    <source>
        <dbReference type="ARBA" id="ARBA00022723"/>
    </source>
</evidence>
<dbReference type="Pfam" id="PF01435">
    <property type="entry name" value="Peptidase_M48"/>
    <property type="match status" value="1"/>
</dbReference>
<dbReference type="PANTHER" id="PTHR22726">
    <property type="entry name" value="METALLOENDOPEPTIDASE OMA1"/>
    <property type="match status" value="1"/>
</dbReference>
<keyword evidence="2" id="KW-0645">Protease</keyword>
<organism evidence="8 9">
    <name type="scientific">Hortaea werneckii</name>
    <name type="common">Black yeast</name>
    <name type="synonym">Cladosporium werneckii</name>
    <dbReference type="NCBI Taxonomy" id="91943"/>
    <lineage>
        <taxon>Eukaryota</taxon>
        <taxon>Fungi</taxon>
        <taxon>Dikarya</taxon>
        <taxon>Ascomycota</taxon>
        <taxon>Pezizomycotina</taxon>
        <taxon>Dothideomycetes</taxon>
        <taxon>Dothideomycetidae</taxon>
        <taxon>Mycosphaerellales</taxon>
        <taxon>Teratosphaeriaceae</taxon>
        <taxon>Hortaea</taxon>
    </lineage>
</organism>
<dbReference type="GO" id="GO:0046872">
    <property type="term" value="F:metal ion binding"/>
    <property type="evidence" value="ECO:0007669"/>
    <property type="project" value="UniProtKB-KW"/>
</dbReference>
<evidence type="ECO:0000313" key="8">
    <source>
        <dbReference type="EMBL" id="RMY82126.1"/>
    </source>
</evidence>
<accession>A0A3M7F0P9</accession>
<dbReference type="GO" id="GO:0051603">
    <property type="term" value="P:proteolysis involved in protein catabolic process"/>
    <property type="evidence" value="ECO:0007669"/>
    <property type="project" value="TreeGrafter"/>
</dbReference>
<keyword evidence="4" id="KW-0378">Hydrolase</keyword>
<feature type="domain" description="Peptidase M48" evidence="7">
    <location>
        <begin position="129"/>
        <end position="330"/>
    </location>
</feature>
<dbReference type="PANTHER" id="PTHR22726:SF1">
    <property type="entry name" value="METALLOENDOPEPTIDASE OMA1, MITOCHONDRIAL"/>
    <property type="match status" value="1"/>
</dbReference>
<dbReference type="EMBL" id="QWIR01000226">
    <property type="protein sequence ID" value="RMY82126.1"/>
    <property type="molecule type" value="Genomic_DNA"/>
</dbReference>
<evidence type="ECO:0000256" key="6">
    <source>
        <dbReference type="ARBA" id="ARBA00023049"/>
    </source>
</evidence>
<comment type="caution">
    <text evidence="8">The sequence shown here is derived from an EMBL/GenBank/DDBJ whole genome shotgun (WGS) entry which is preliminary data.</text>
</comment>
<comment type="cofactor">
    <cofactor evidence="1">
        <name>Zn(2+)</name>
        <dbReference type="ChEBI" id="CHEBI:29105"/>
    </cofactor>
</comment>
<evidence type="ECO:0000256" key="5">
    <source>
        <dbReference type="ARBA" id="ARBA00022833"/>
    </source>
</evidence>
<keyword evidence="5" id="KW-0862">Zinc</keyword>
<dbReference type="CDD" id="cd07331">
    <property type="entry name" value="M48C_Oma1_like"/>
    <property type="match status" value="1"/>
</dbReference>
<dbReference type="InterPro" id="IPR051156">
    <property type="entry name" value="Mito/Outer_Membr_Metalloprot"/>
</dbReference>
<dbReference type="OrthoDB" id="7464992at2759"/>
<evidence type="ECO:0000259" key="7">
    <source>
        <dbReference type="Pfam" id="PF01435"/>
    </source>
</evidence>
<gene>
    <name evidence="8" type="ORF">D0861_08023</name>
</gene>
<dbReference type="GO" id="GO:0016020">
    <property type="term" value="C:membrane"/>
    <property type="evidence" value="ECO:0007669"/>
    <property type="project" value="TreeGrafter"/>
</dbReference>
<dbReference type="Proteomes" id="UP000268823">
    <property type="component" value="Unassembled WGS sequence"/>
</dbReference>
<dbReference type="VEuPathDB" id="FungiDB:BTJ68_13035"/>
<proteinExistence type="predicted"/>
<keyword evidence="3" id="KW-0479">Metal-binding</keyword>
<keyword evidence="6" id="KW-0482">Metalloprotease</keyword>
<reference evidence="8 9" key="1">
    <citation type="journal article" date="2018" name="BMC Genomics">
        <title>Genomic evidence for intraspecific hybridization in a clonal and extremely halotolerant yeast.</title>
        <authorList>
            <person name="Gostincar C."/>
            <person name="Stajich J.E."/>
            <person name="Zupancic J."/>
            <person name="Zalar P."/>
            <person name="Gunde-Cimerman N."/>
        </authorList>
    </citation>
    <scope>NUCLEOTIDE SEQUENCE [LARGE SCALE GENOMIC DNA]</scope>
    <source>
        <strain evidence="8 9">EXF-2788</strain>
    </source>
</reference>
<evidence type="ECO:0000313" key="9">
    <source>
        <dbReference type="Proteomes" id="UP000268823"/>
    </source>
</evidence>